<evidence type="ECO:0000313" key="1">
    <source>
        <dbReference type="EnsemblPlants" id="AET2Gv20080800.9"/>
    </source>
</evidence>
<reference evidence="1" key="4">
    <citation type="submission" date="2019-03" db="UniProtKB">
        <authorList>
            <consortium name="EnsemblPlants"/>
        </authorList>
    </citation>
    <scope>IDENTIFICATION</scope>
</reference>
<dbReference type="Gramene" id="AET2Gv20080800.9">
    <property type="protein sequence ID" value="AET2Gv20080800.9"/>
    <property type="gene ID" value="AET2Gv20080800"/>
</dbReference>
<name>A0A453ADE1_AEGTS</name>
<reference evidence="1" key="5">
    <citation type="journal article" date="2021" name="G3 (Bethesda)">
        <title>Aegilops tauschii genome assembly Aet v5.0 features greater sequence contiguity and improved annotation.</title>
        <authorList>
            <person name="Wang L."/>
            <person name="Zhu T."/>
            <person name="Rodriguez J.C."/>
            <person name="Deal K.R."/>
            <person name="Dubcovsky J."/>
            <person name="McGuire P.E."/>
            <person name="Lux T."/>
            <person name="Spannagl M."/>
            <person name="Mayer K.F.X."/>
            <person name="Baldrich P."/>
            <person name="Meyers B.C."/>
            <person name="Huo N."/>
            <person name="Gu Y.Q."/>
            <person name="Zhou H."/>
            <person name="Devos K.M."/>
            <person name="Bennetzen J.L."/>
            <person name="Unver T."/>
            <person name="Budak H."/>
            <person name="Gulick P.J."/>
            <person name="Galiba G."/>
            <person name="Kalapos B."/>
            <person name="Nelson D.R."/>
            <person name="Li P."/>
            <person name="You F.M."/>
            <person name="Luo M.C."/>
            <person name="Dvorak J."/>
        </authorList>
    </citation>
    <scope>NUCLEOTIDE SEQUENCE [LARGE SCALE GENOMIC DNA]</scope>
    <source>
        <strain evidence="1">cv. AL8/78</strain>
    </source>
</reference>
<reference evidence="2" key="2">
    <citation type="journal article" date="2017" name="Nat. Plants">
        <title>The Aegilops tauschii genome reveals multiple impacts of transposons.</title>
        <authorList>
            <person name="Zhao G."/>
            <person name="Zou C."/>
            <person name="Li K."/>
            <person name="Wang K."/>
            <person name="Li T."/>
            <person name="Gao L."/>
            <person name="Zhang X."/>
            <person name="Wang H."/>
            <person name="Yang Z."/>
            <person name="Liu X."/>
            <person name="Jiang W."/>
            <person name="Mao L."/>
            <person name="Kong X."/>
            <person name="Jiao Y."/>
            <person name="Jia J."/>
        </authorList>
    </citation>
    <scope>NUCLEOTIDE SEQUENCE [LARGE SCALE GENOMIC DNA]</scope>
    <source>
        <strain evidence="2">cv. AL8/78</strain>
    </source>
</reference>
<organism evidence="1 2">
    <name type="scientific">Aegilops tauschii subsp. strangulata</name>
    <name type="common">Goatgrass</name>
    <dbReference type="NCBI Taxonomy" id="200361"/>
    <lineage>
        <taxon>Eukaryota</taxon>
        <taxon>Viridiplantae</taxon>
        <taxon>Streptophyta</taxon>
        <taxon>Embryophyta</taxon>
        <taxon>Tracheophyta</taxon>
        <taxon>Spermatophyta</taxon>
        <taxon>Magnoliopsida</taxon>
        <taxon>Liliopsida</taxon>
        <taxon>Poales</taxon>
        <taxon>Poaceae</taxon>
        <taxon>BOP clade</taxon>
        <taxon>Pooideae</taxon>
        <taxon>Triticodae</taxon>
        <taxon>Triticeae</taxon>
        <taxon>Triticinae</taxon>
        <taxon>Aegilops</taxon>
    </lineage>
</organism>
<sequence length="42" mass="5085">MIGKSLPYLIFRNQIRWSKRNLACYLYNLSPRTHLMGNHSQY</sequence>
<dbReference type="AlphaFoldDB" id="A0A453ADE1"/>
<proteinExistence type="predicted"/>
<reference evidence="1" key="3">
    <citation type="journal article" date="2017" name="Nature">
        <title>Genome sequence of the progenitor of the wheat D genome Aegilops tauschii.</title>
        <authorList>
            <person name="Luo M.C."/>
            <person name="Gu Y.Q."/>
            <person name="Puiu D."/>
            <person name="Wang H."/>
            <person name="Twardziok S.O."/>
            <person name="Deal K.R."/>
            <person name="Huo N."/>
            <person name="Zhu T."/>
            <person name="Wang L."/>
            <person name="Wang Y."/>
            <person name="McGuire P.E."/>
            <person name="Liu S."/>
            <person name="Long H."/>
            <person name="Ramasamy R.K."/>
            <person name="Rodriguez J.C."/>
            <person name="Van S.L."/>
            <person name="Yuan L."/>
            <person name="Wang Z."/>
            <person name="Xia Z."/>
            <person name="Xiao L."/>
            <person name="Anderson O.D."/>
            <person name="Ouyang S."/>
            <person name="Liang Y."/>
            <person name="Zimin A.V."/>
            <person name="Pertea G."/>
            <person name="Qi P."/>
            <person name="Bennetzen J.L."/>
            <person name="Dai X."/>
            <person name="Dawson M.W."/>
            <person name="Muller H.G."/>
            <person name="Kugler K."/>
            <person name="Rivarola-Duarte L."/>
            <person name="Spannagl M."/>
            <person name="Mayer K.F.X."/>
            <person name="Lu F.H."/>
            <person name="Bevan M.W."/>
            <person name="Leroy P."/>
            <person name="Li P."/>
            <person name="You F.M."/>
            <person name="Sun Q."/>
            <person name="Liu Z."/>
            <person name="Lyons E."/>
            <person name="Wicker T."/>
            <person name="Salzberg S.L."/>
            <person name="Devos K.M."/>
            <person name="Dvorak J."/>
        </authorList>
    </citation>
    <scope>NUCLEOTIDE SEQUENCE [LARGE SCALE GENOMIC DNA]</scope>
    <source>
        <strain evidence="1">cv. AL8/78</strain>
    </source>
</reference>
<dbReference type="Proteomes" id="UP000015105">
    <property type="component" value="Chromosome 2D"/>
</dbReference>
<reference evidence="2" key="1">
    <citation type="journal article" date="2014" name="Science">
        <title>Ancient hybridizations among the ancestral genomes of bread wheat.</title>
        <authorList>
            <consortium name="International Wheat Genome Sequencing Consortium,"/>
            <person name="Marcussen T."/>
            <person name="Sandve S.R."/>
            <person name="Heier L."/>
            <person name="Spannagl M."/>
            <person name="Pfeifer M."/>
            <person name="Jakobsen K.S."/>
            <person name="Wulff B.B."/>
            <person name="Steuernagel B."/>
            <person name="Mayer K.F."/>
            <person name="Olsen O.A."/>
        </authorList>
    </citation>
    <scope>NUCLEOTIDE SEQUENCE [LARGE SCALE GENOMIC DNA]</scope>
    <source>
        <strain evidence="2">cv. AL8/78</strain>
    </source>
</reference>
<keyword evidence="2" id="KW-1185">Reference proteome</keyword>
<protein>
    <submittedName>
        <fullName evidence="1">Uncharacterized protein</fullName>
    </submittedName>
</protein>
<evidence type="ECO:0000313" key="2">
    <source>
        <dbReference type="Proteomes" id="UP000015105"/>
    </source>
</evidence>
<accession>A0A453ADE1</accession>
<dbReference type="EnsemblPlants" id="AET2Gv20080800.9">
    <property type="protein sequence ID" value="AET2Gv20080800.9"/>
    <property type="gene ID" value="AET2Gv20080800"/>
</dbReference>